<dbReference type="PATRIC" id="fig|176090.4.peg.1113"/>
<sequence>MKFGSDFSWLWAAIFKIFTAPFYLVLWCINVVKSAIGMFIFWIIAKICVTLVLLALLGGIHYLFKESSENFLAGVLGWYYPNIMGWSTEPWMTAGQIFEAPKGGASFFPYPHIEVPIMIVLTLIVATTRTIYREEFD</sequence>
<reference evidence="2 3" key="1">
    <citation type="submission" date="2014-06" db="EMBL/GenBank/DDBJ databases">
        <authorList>
            <person name="Teng J.L."/>
            <person name="Huang Y."/>
            <person name="Tse H."/>
            <person name="Lau S.K."/>
            <person name="Woo P.C."/>
        </authorList>
    </citation>
    <scope>NUCLEOTIDE SEQUENCE [LARGE SCALE GENOMIC DNA]</scope>
    <source>
        <strain evidence="2 3">HKU4</strain>
    </source>
</reference>
<protein>
    <submittedName>
        <fullName evidence="2">Uncharacterized protein</fullName>
    </submittedName>
</protein>
<feature type="transmembrane region" description="Helical" evidence="1">
    <location>
        <begin position="115"/>
        <end position="132"/>
    </location>
</feature>
<feature type="transmembrane region" description="Helical" evidence="1">
    <location>
        <begin position="12"/>
        <end position="32"/>
    </location>
</feature>
<evidence type="ECO:0000313" key="3">
    <source>
        <dbReference type="Proteomes" id="UP000030019"/>
    </source>
</evidence>
<organism evidence="2 3">
    <name type="scientific">Streptococcus sinensis</name>
    <dbReference type="NCBI Taxonomy" id="176090"/>
    <lineage>
        <taxon>Bacteria</taxon>
        <taxon>Bacillati</taxon>
        <taxon>Bacillota</taxon>
        <taxon>Bacilli</taxon>
        <taxon>Lactobacillales</taxon>
        <taxon>Streptococcaceae</taxon>
        <taxon>Streptococcus</taxon>
    </lineage>
</organism>
<keyword evidence="3" id="KW-1185">Reference proteome</keyword>
<keyword evidence="1" id="KW-0812">Transmembrane</keyword>
<evidence type="ECO:0000256" key="1">
    <source>
        <dbReference type="SAM" id="Phobius"/>
    </source>
</evidence>
<keyword evidence="1" id="KW-1133">Transmembrane helix</keyword>
<dbReference type="Proteomes" id="UP000030019">
    <property type="component" value="Unassembled WGS sequence"/>
</dbReference>
<dbReference type="AlphaFoldDB" id="A0A0A0DE66"/>
<comment type="caution">
    <text evidence="2">The sequence shown here is derived from an EMBL/GenBank/DDBJ whole genome shotgun (WGS) entry which is preliminary data.</text>
</comment>
<dbReference type="STRING" id="176090.SSIN_1148"/>
<accession>A0A0A0DE66</accession>
<name>A0A0A0DE66_9STRE</name>
<proteinExistence type="predicted"/>
<dbReference type="EMBL" id="JPEN01000068">
    <property type="protein sequence ID" value="KGM37006.1"/>
    <property type="molecule type" value="Genomic_DNA"/>
</dbReference>
<keyword evidence="1" id="KW-0472">Membrane</keyword>
<dbReference type="RefSeq" id="WP_037616692.1">
    <property type="nucleotide sequence ID" value="NZ_JPEN01000068.1"/>
</dbReference>
<feature type="transmembrane region" description="Helical" evidence="1">
    <location>
        <begin position="39"/>
        <end position="64"/>
    </location>
</feature>
<evidence type="ECO:0000313" key="2">
    <source>
        <dbReference type="EMBL" id="KGM37006.1"/>
    </source>
</evidence>
<gene>
    <name evidence="2" type="ORF">SSIN_1148</name>
</gene>